<evidence type="ECO:0000256" key="4">
    <source>
        <dbReference type="ARBA" id="ARBA00022679"/>
    </source>
</evidence>
<protein>
    <submittedName>
        <fullName evidence="12">Diacylglycerol/lipid kinase family protein</fullName>
        <ecNumber evidence="12">2.7.1.-</ecNumber>
    </submittedName>
</protein>
<evidence type="ECO:0000256" key="9">
    <source>
        <dbReference type="ARBA" id="ARBA00023209"/>
    </source>
</evidence>
<keyword evidence="3" id="KW-0444">Lipid biosynthesis</keyword>
<evidence type="ECO:0000256" key="1">
    <source>
        <dbReference type="ARBA" id="ARBA00001946"/>
    </source>
</evidence>
<dbReference type="Gene3D" id="3.40.50.10330">
    <property type="entry name" value="Probable inorganic polyphosphate/atp-NAD kinase, domain 1"/>
    <property type="match status" value="1"/>
</dbReference>
<feature type="domain" description="DAGKc" evidence="11">
    <location>
        <begin position="1"/>
        <end position="130"/>
    </location>
</feature>
<gene>
    <name evidence="12" type="ORF">ACFS5P_12395</name>
</gene>
<evidence type="ECO:0000256" key="2">
    <source>
        <dbReference type="ARBA" id="ARBA00005983"/>
    </source>
</evidence>
<dbReference type="InterPro" id="IPR016064">
    <property type="entry name" value="NAD/diacylglycerol_kinase_sf"/>
</dbReference>
<evidence type="ECO:0000313" key="13">
    <source>
        <dbReference type="Proteomes" id="UP001597561"/>
    </source>
</evidence>
<dbReference type="Pfam" id="PF19279">
    <property type="entry name" value="YegS_C"/>
    <property type="match status" value="1"/>
</dbReference>
<dbReference type="EMBL" id="JBHUPG010000022">
    <property type="protein sequence ID" value="MFD2912678.1"/>
    <property type="molecule type" value="Genomic_DNA"/>
</dbReference>
<dbReference type="Pfam" id="PF00781">
    <property type="entry name" value="DAGK_cat"/>
    <property type="match status" value="1"/>
</dbReference>
<evidence type="ECO:0000256" key="6">
    <source>
        <dbReference type="ARBA" id="ARBA00022777"/>
    </source>
</evidence>
<dbReference type="Gene3D" id="2.60.200.40">
    <property type="match status" value="1"/>
</dbReference>
<keyword evidence="9" id="KW-0594">Phospholipid biosynthesis</keyword>
<dbReference type="Proteomes" id="UP001597561">
    <property type="component" value="Unassembled WGS sequence"/>
</dbReference>
<proteinExistence type="inferred from homology"/>
<comment type="cofactor">
    <cofactor evidence="1">
        <name>Mg(2+)</name>
        <dbReference type="ChEBI" id="CHEBI:18420"/>
    </cofactor>
</comment>
<name>A0ABW5ZKW9_9BACL</name>
<evidence type="ECO:0000256" key="3">
    <source>
        <dbReference type="ARBA" id="ARBA00022516"/>
    </source>
</evidence>
<evidence type="ECO:0000256" key="7">
    <source>
        <dbReference type="ARBA" id="ARBA00022840"/>
    </source>
</evidence>
<sequence>MKKIAVFNPNAGKGLNQKSLTLLIPAFNQAGIDVWISRAKHDIENRIREWCDNHPLEEVCFIVSGGDGTMHEAVNGAAGHKHTVFASIPAGSGNDFARHFGGLKLDMNLLQHLSRLHSEDQDLITYSMIKERVAVSNMGAGFDAEVAYSANRSKIKKLLNKLSAGKLVYVVFLIQQLLVFKPYSLTIIADRREKQFKRVWFTTISNQPYYGGGMKIAPNADTKDGLLDVTVVHGLSRIKFLLVFLSVFKGSHVTFKEVYQVRSARVNCIADRDVRVHADGEDNGLLPAGQALSAQIAADKIRVAGQLALDE</sequence>
<organism evidence="12 13">
    <name type="scientific">Jeotgalibacillus terrae</name>
    <dbReference type="NCBI Taxonomy" id="587735"/>
    <lineage>
        <taxon>Bacteria</taxon>
        <taxon>Bacillati</taxon>
        <taxon>Bacillota</taxon>
        <taxon>Bacilli</taxon>
        <taxon>Bacillales</taxon>
        <taxon>Caryophanaceae</taxon>
        <taxon>Jeotgalibacillus</taxon>
    </lineage>
</organism>
<dbReference type="InterPro" id="IPR050187">
    <property type="entry name" value="Lipid_Phosphate_FormReg"/>
</dbReference>
<comment type="similarity">
    <text evidence="2">Belongs to the diacylglycerol/lipid kinase family.</text>
</comment>
<dbReference type="InterPro" id="IPR017438">
    <property type="entry name" value="ATP-NAD_kinase_N"/>
</dbReference>
<dbReference type="InterPro" id="IPR005218">
    <property type="entry name" value="Diacylglycerol/lipid_kinase"/>
</dbReference>
<dbReference type="PANTHER" id="PTHR12358:SF54">
    <property type="entry name" value="SPHINGOSINE KINASE RELATED PROTEIN"/>
    <property type="match status" value="1"/>
</dbReference>
<evidence type="ECO:0000256" key="8">
    <source>
        <dbReference type="ARBA" id="ARBA00023098"/>
    </source>
</evidence>
<keyword evidence="10" id="KW-1208">Phospholipid metabolism</keyword>
<accession>A0ABW5ZKW9</accession>
<evidence type="ECO:0000259" key="11">
    <source>
        <dbReference type="PROSITE" id="PS50146"/>
    </source>
</evidence>
<evidence type="ECO:0000313" key="12">
    <source>
        <dbReference type="EMBL" id="MFD2912678.1"/>
    </source>
</evidence>
<dbReference type="GO" id="GO:0016301">
    <property type="term" value="F:kinase activity"/>
    <property type="evidence" value="ECO:0007669"/>
    <property type="project" value="UniProtKB-KW"/>
</dbReference>
<dbReference type="PANTHER" id="PTHR12358">
    <property type="entry name" value="SPHINGOSINE KINASE"/>
    <property type="match status" value="1"/>
</dbReference>
<dbReference type="InterPro" id="IPR001206">
    <property type="entry name" value="Diacylglycerol_kinase_cat_dom"/>
</dbReference>
<evidence type="ECO:0000256" key="5">
    <source>
        <dbReference type="ARBA" id="ARBA00022741"/>
    </source>
</evidence>
<keyword evidence="7" id="KW-0067">ATP-binding</keyword>
<comment type="caution">
    <text evidence="12">The sequence shown here is derived from an EMBL/GenBank/DDBJ whole genome shotgun (WGS) entry which is preliminary data.</text>
</comment>
<keyword evidence="5" id="KW-0547">Nucleotide-binding</keyword>
<dbReference type="NCBIfam" id="TIGR00147">
    <property type="entry name" value="YegS/Rv2252/BmrU family lipid kinase"/>
    <property type="match status" value="1"/>
</dbReference>
<keyword evidence="13" id="KW-1185">Reference proteome</keyword>
<dbReference type="InterPro" id="IPR045540">
    <property type="entry name" value="YegS/DAGK_C"/>
</dbReference>
<keyword evidence="4 12" id="KW-0808">Transferase</keyword>
<evidence type="ECO:0000256" key="10">
    <source>
        <dbReference type="ARBA" id="ARBA00023264"/>
    </source>
</evidence>
<reference evidence="13" key="1">
    <citation type="journal article" date="2019" name="Int. J. Syst. Evol. Microbiol.">
        <title>The Global Catalogue of Microorganisms (GCM) 10K type strain sequencing project: providing services to taxonomists for standard genome sequencing and annotation.</title>
        <authorList>
            <consortium name="The Broad Institute Genomics Platform"/>
            <consortium name="The Broad Institute Genome Sequencing Center for Infectious Disease"/>
            <person name="Wu L."/>
            <person name="Ma J."/>
        </authorList>
    </citation>
    <scope>NUCLEOTIDE SEQUENCE [LARGE SCALE GENOMIC DNA]</scope>
    <source>
        <strain evidence="13">KCTC 13528</strain>
    </source>
</reference>
<dbReference type="SUPFAM" id="SSF111331">
    <property type="entry name" value="NAD kinase/diacylglycerol kinase-like"/>
    <property type="match status" value="1"/>
</dbReference>
<dbReference type="PROSITE" id="PS50146">
    <property type="entry name" value="DAGK"/>
    <property type="match status" value="1"/>
</dbReference>
<dbReference type="RefSeq" id="WP_204729131.1">
    <property type="nucleotide sequence ID" value="NZ_JAFBDK010000006.1"/>
</dbReference>
<keyword evidence="8" id="KW-0443">Lipid metabolism</keyword>
<dbReference type="EC" id="2.7.1.-" evidence="12"/>
<keyword evidence="6 12" id="KW-0418">Kinase</keyword>